<dbReference type="AlphaFoldDB" id="Q4JIP7"/>
<dbReference type="EMBL" id="DQ084250">
    <property type="protein sequence ID" value="AAY89267.1"/>
    <property type="molecule type" value="Genomic_DNA"/>
</dbReference>
<reference evidence="1" key="1">
    <citation type="journal article" date="2005" name="Appl. Environ. Microbiol.">
        <title>Highly divergent genes for methanopterin-linked C1 transfer reactions in Lake Washington, assessed via metagenomic analysis and mRNA detection.</title>
        <authorList>
            <person name="Kalyuzhnaya M.G."/>
            <person name="Bowerman S."/>
            <person name="Nercessian O."/>
            <person name="Lidstrom M.E."/>
            <person name="Chistoserdova L."/>
        </authorList>
    </citation>
    <scope>NUCLEOTIDE SEQUENCE</scope>
</reference>
<name>Q4JIP7_9BACT</name>
<organism evidence="1">
    <name type="scientific">uncultured bacterium BAC10-10</name>
    <dbReference type="NCBI Taxonomy" id="333372"/>
    <lineage>
        <taxon>Bacteria</taxon>
        <taxon>environmental samples</taxon>
    </lineage>
</organism>
<evidence type="ECO:0000313" key="1">
    <source>
        <dbReference type="EMBL" id="AAY89267.1"/>
    </source>
</evidence>
<reference evidence="1" key="2">
    <citation type="journal article" date="2005" name="J. Bacteriol.">
        <title>MtdC, a novel class of methylene tetrahydromethanopterin dehydrogenases.</title>
        <authorList>
            <person name="Vorholt J.A."/>
            <person name="Kalyuzhnaya M.G."/>
            <person name="Hagemeier C.H."/>
            <person name="Lidstrom M.E."/>
            <person name="Chistoserdova L."/>
        </authorList>
    </citation>
    <scope>NUCLEOTIDE SEQUENCE</scope>
</reference>
<accession>Q4JIP7</accession>
<sequence>MSAVVNGQNPMPADHIMPGTSDRWTWMYDGVLFATFSHQTGLRGSDEIVSTDWVMGMASRRAGPGTLTLTGMASLERATTGARGYRELFQVGETYHFVPIVDRQHPHDLLMQASVAWRLPLDANTGITFAAAPVGEPALGPVAFMHRASAAENSVAPLSHHTLDSTHISMGVISVGVDRGPWVFESSVFQSGEPDDNRWDLIDFGPLDSWSARVSYRASGSWEFQGSHGYLKNPEWLEFAHVRRTTGSASWFRRRTDGFTAATLAFGQNQKEFHGTFRAALGEITDRRGRVSLYGRAERVGVETELLRSRGIFHSHTQVASDGVTAATVGVVIDVPRWKTLRRFEAGLGAEVTSYVVPSSLRTAYGNHPVAMRVFLRVRPPAGTMGRMWNMRMARATP</sequence>
<protein>
    <submittedName>
        <fullName evidence="1">Uncharacterized protein</fullName>
    </submittedName>
</protein>
<proteinExistence type="predicted"/>